<dbReference type="SUPFAM" id="SSF51905">
    <property type="entry name" value="FAD/NAD(P)-binding domain"/>
    <property type="match status" value="1"/>
</dbReference>
<dbReference type="EC" id="1.5.3.17" evidence="7"/>
<comment type="pathway">
    <text evidence="2">Amine and polyamine degradation; spermine degradation.</text>
</comment>
<evidence type="ECO:0000256" key="2">
    <source>
        <dbReference type="ARBA" id="ARBA00004723"/>
    </source>
</evidence>
<dbReference type="PANTHER" id="PTHR10742:SF386">
    <property type="entry name" value="LYSINE-SPECIFIC HISTONE DEMETHYLASE 1A"/>
    <property type="match status" value="1"/>
</dbReference>
<evidence type="ECO:0000256" key="1">
    <source>
        <dbReference type="ARBA" id="ARBA00001974"/>
    </source>
</evidence>
<dbReference type="GO" id="GO:0006598">
    <property type="term" value="P:polyamine catabolic process"/>
    <property type="evidence" value="ECO:0007669"/>
    <property type="project" value="TreeGrafter"/>
</dbReference>
<evidence type="ECO:0000313" key="7">
    <source>
        <dbReference type="EMBL" id="MPA32315.1"/>
    </source>
</evidence>
<dbReference type="Pfam" id="PF01593">
    <property type="entry name" value="Amino_oxidase"/>
    <property type="match status" value="1"/>
</dbReference>
<dbReference type="SUPFAM" id="SSF54373">
    <property type="entry name" value="FAD-linked reductases, C-terminal domain"/>
    <property type="match status" value="1"/>
</dbReference>
<comment type="similarity">
    <text evidence="3">Belongs to the flavin monoamine oxidase family.</text>
</comment>
<accession>A0A5B6YL77</accession>
<proteinExistence type="inferred from homology"/>
<evidence type="ECO:0000256" key="3">
    <source>
        <dbReference type="ARBA" id="ARBA00005995"/>
    </source>
</evidence>
<feature type="binding site" evidence="5">
    <location>
        <position position="246"/>
    </location>
    <ligand>
        <name>FAD</name>
        <dbReference type="ChEBI" id="CHEBI:57692"/>
    </ligand>
</feature>
<dbReference type="PRINTS" id="PR00757">
    <property type="entry name" value="AMINEOXDASEF"/>
</dbReference>
<dbReference type="PANTHER" id="PTHR10742">
    <property type="entry name" value="FLAVIN MONOAMINE OXIDASE"/>
    <property type="match status" value="1"/>
</dbReference>
<evidence type="ECO:0000256" key="5">
    <source>
        <dbReference type="PIRSR" id="PIRSR601613-1"/>
    </source>
</evidence>
<dbReference type="InterPro" id="IPR050281">
    <property type="entry name" value="Flavin_monoamine_oxidase"/>
</dbReference>
<dbReference type="EC" id="1.5.3.-" evidence="7"/>
<keyword evidence="4 7" id="KW-0560">Oxidoreductase</keyword>
<feature type="domain" description="Amine oxidase" evidence="6">
    <location>
        <begin position="37"/>
        <end position="457"/>
    </location>
</feature>
<gene>
    <name evidence="7" type="ORF">Din_001756</name>
</gene>
<organism evidence="7">
    <name type="scientific">Davidia involucrata</name>
    <name type="common">Dove tree</name>
    <dbReference type="NCBI Taxonomy" id="16924"/>
    <lineage>
        <taxon>Eukaryota</taxon>
        <taxon>Viridiplantae</taxon>
        <taxon>Streptophyta</taxon>
        <taxon>Embryophyta</taxon>
        <taxon>Tracheophyta</taxon>
        <taxon>Spermatophyta</taxon>
        <taxon>Magnoliopsida</taxon>
        <taxon>eudicotyledons</taxon>
        <taxon>Gunneridae</taxon>
        <taxon>Pentapetalae</taxon>
        <taxon>asterids</taxon>
        <taxon>Cornales</taxon>
        <taxon>Nyssaceae</taxon>
        <taxon>Davidia</taxon>
    </lineage>
</organism>
<comment type="cofactor">
    <cofactor evidence="1">
        <name>FAD</name>
        <dbReference type="ChEBI" id="CHEBI:57692"/>
    </cofactor>
</comment>
<sequence>MESREQSNRQVRRALCYSNVERRHTGSPTVIVIGGGFAGIAATRALHDASFQVVLLESRDRIGGRVHTNYSFGFPVDLGASWLHGVCKENPLAPLIGRLGLPLYRTSGDNSVLYDHDLESYALFDMDGNQVPQELVIKIGEAFENILKETDIVRQEHSEDMSILQAISIVFERRPELRLDGLAQKVLQWYLCRMEGWFAADADTISLKSWDQEELLPGGHGLMVRGYLPVINTLAKGLDIRLGHRVTKIVRRHNGVKVTVEDGRTFIADAAIVAVPLGVLKSNRIKFEPKLPEWKEAAIADLGLGIENKIILHFEKVFWPNVEFLGVVAETSYGCSYFLNLHKATGHSILVYMPAGQLARDIEKMSDEAAANFAFMQLKKILPDASAPIQYLVTRWGTDVNSLGSYSYDAVGKPHDLYDKLRVPVDNLFFAGEATSTDYPGSVHGAYSTGLMAAEECRMRVLERYGELDLFQPVMGEETPVSVPLLISRL</sequence>
<dbReference type="Gene3D" id="3.50.50.60">
    <property type="entry name" value="FAD/NAD(P)-binding domain"/>
    <property type="match status" value="1"/>
</dbReference>
<evidence type="ECO:0000256" key="4">
    <source>
        <dbReference type="ARBA" id="ARBA00023002"/>
    </source>
</evidence>
<dbReference type="GO" id="GO:0005777">
    <property type="term" value="C:peroxisome"/>
    <property type="evidence" value="ECO:0007669"/>
    <property type="project" value="TreeGrafter"/>
</dbReference>
<reference evidence="7" key="1">
    <citation type="submission" date="2019-08" db="EMBL/GenBank/DDBJ databases">
        <title>Reference gene set and small RNA set construction with multiple tissues from Davidia involucrata Baill.</title>
        <authorList>
            <person name="Yang H."/>
            <person name="Zhou C."/>
            <person name="Li G."/>
            <person name="Wang J."/>
            <person name="Gao P."/>
            <person name="Wang M."/>
            <person name="Wang R."/>
            <person name="Zhao Y."/>
        </authorList>
    </citation>
    <scope>NUCLEOTIDE SEQUENCE</scope>
    <source>
        <tissue evidence="7">Mixed with DoveR01_LX</tissue>
    </source>
</reference>
<name>A0A5B6YL77_DAVIN</name>
<dbReference type="EMBL" id="GHES01001756">
    <property type="protein sequence ID" value="MPA32315.1"/>
    <property type="molecule type" value="Transcribed_RNA"/>
</dbReference>
<dbReference type="InterPro" id="IPR002937">
    <property type="entry name" value="Amino_oxidase"/>
</dbReference>
<dbReference type="GO" id="GO:0046592">
    <property type="term" value="F:polyamine oxidase activity"/>
    <property type="evidence" value="ECO:0007669"/>
    <property type="project" value="UniProtKB-EC"/>
</dbReference>
<protein>
    <submittedName>
        <fullName evidence="7">Putative polyamine oxidase 2</fullName>
        <ecNumber evidence="7">1.5.3.-</ecNumber>
        <ecNumber evidence="7">1.5.3.17</ecNumber>
    </submittedName>
</protein>
<dbReference type="Gene3D" id="3.90.660.10">
    <property type="match status" value="1"/>
</dbReference>
<evidence type="ECO:0000259" key="6">
    <source>
        <dbReference type="Pfam" id="PF01593"/>
    </source>
</evidence>
<feature type="binding site" evidence="5">
    <location>
        <position position="352"/>
    </location>
    <ligand>
        <name>substrate</name>
    </ligand>
</feature>
<dbReference type="InterPro" id="IPR036188">
    <property type="entry name" value="FAD/NAD-bd_sf"/>
</dbReference>
<dbReference type="InterPro" id="IPR001613">
    <property type="entry name" value="Flavin_amine_oxidase"/>
</dbReference>
<dbReference type="AlphaFoldDB" id="A0A5B6YL77"/>